<dbReference type="OrthoDB" id="2690792at2759"/>
<dbReference type="Proteomes" id="UP000283269">
    <property type="component" value="Unassembled WGS sequence"/>
</dbReference>
<keyword evidence="2" id="KW-1185">Reference proteome</keyword>
<protein>
    <submittedName>
        <fullName evidence="1">Uncharacterized protein</fullName>
    </submittedName>
</protein>
<reference evidence="1 2" key="1">
    <citation type="journal article" date="2018" name="Evol. Lett.">
        <title>Horizontal gene cluster transfer increased hallucinogenic mushroom diversity.</title>
        <authorList>
            <person name="Reynolds H.T."/>
            <person name="Vijayakumar V."/>
            <person name="Gluck-Thaler E."/>
            <person name="Korotkin H.B."/>
            <person name="Matheny P.B."/>
            <person name="Slot J.C."/>
        </authorList>
    </citation>
    <scope>NUCLEOTIDE SEQUENCE [LARGE SCALE GENOMIC DNA]</scope>
    <source>
        <strain evidence="1 2">2631</strain>
    </source>
</reference>
<dbReference type="AlphaFoldDB" id="A0A409WAB6"/>
<evidence type="ECO:0000313" key="1">
    <source>
        <dbReference type="EMBL" id="PPQ75452.1"/>
    </source>
</evidence>
<comment type="caution">
    <text evidence="1">The sequence shown here is derived from an EMBL/GenBank/DDBJ whole genome shotgun (WGS) entry which is preliminary data.</text>
</comment>
<dbReference type="STRING" id="93625.A0A409WAB6"/>
<dbReference type="InParanoid" id="A0A409WAB6"/>
<sequence length="232" mass="26437">MHSSSILHVPHNGDRTRIAWTHLKFNPIGLYNLRLHQGTFPRLPNFYEANRARFDAADLAWFAAGMHKDGNHHHDPQSFHALAEALQKDTKDTSVSRLERKELLQRVQDLTFDMATLWDRALGGTTMILHCTGTTVPGAPLRPEFLKAHVYLPPAFVDHNPQLREPIMGLVQLFIETIALKTARDWPRRAQVSFGYRLTQPGYAQANQPMTSFPEPELNSSYYKFLGQPTTI</sequence>
<gene>
    <name evidence="1" type="ORF">CVT25_008237</name>
</gene>
<dbReference type="EMBL" id="NHYD01003615">
    <property type="protein sequence ID" value="PPQ75452.1"/>
    <property type="molecule type" value="Genomic_DNA"/>
</dbReference>
<proteinExistence type="predicted"/>
<feature type="non-terminal residue" evidence="1">
    <location>
        <position position="232"/>
    </location>
</feature>
<evidence type="ECO:0000313" key="2">
    <source>
        <dbReference type="Proteomes" id="UP000283269"/>
    </source>
</evidence>
<accession>A0A409WAB6</accession>
<name>A0A409WAB6_PSICY</name>
<organism evidence="1 2">
    <name type="scientific">Psilocybe cyanescens</name>
    <dbReference type="NCBI Taxonomy" id="93625"/>
    <lineage>
        <taxon>Eukaryota</taxon>
        <taxon>Fungi</taxon>
        <taxon>Dikarya</taxon>
        <taxon>Basidiomycota</taxon>
        <taxon>Agaricomycotina</taxon>
        <taxon>Agaricomycetes</taxon>
        <taxon>Agaricomycetidae</taxon>
        <taxon>Agaricales</taxon>
        <taxon>Agaricineae</taxon>
        <taxon>Strophariaceae</taxon>
        <taxon>Psilocybe</taxon>
    </lineage>
</organism>